<evidence type="ECO:0000256" key="8">
    <source>
        <dbReference type="ARBA" id="ARBA00023002"/>
    </source>
</evidence>
<keyword evidence="11" id="KW-0812">Transmembrane</keyword>
<keyword evidence="15" id="KW-1185">Reference proteome</keyword>
<evidence type="ECO:0000256" key="9">
    <source>
        <dbReference type="ARBA" id="ARBA00023136"/>
    </source>
</evidence>
<evidence type="ECO:0000256" key="4">
    <source>
        <dbReference type="ARBA" id="ARBA00012791"/>
    </source>
</evidence>
<comment type="catalytic activity">
    <reaction evidence="10 11">
        <text>(S)-dihydroorotate + a quinone = orotate + a quinol</text>
        <dbReference type="Rhea" id="RHEA:30187"/>
        <dbReference type="ChEBI" id="CHEBI:24646"/>
        <dbReference type="ChEBI" id="CHEBI:30839"/>
        <dbReference type="ChEBI" id="CHEBI:30864"/>
        <dbReference type="ChEBI" id="CHEBI:132124"/>
        <dbReference type="EC" id="1.3.5.2"/>
    </reaction>
</comment>
<evidence type="ECO:0000313" key="15">
    <source>
        <dbReference type="Proteomes" id="UP000812966"/>
    </source>
</evidence>
<dbReference type="GO" id="GO:0005743">
    <property type="term" value="C:mitochondrial inner membrane"/>
    <property type="evidence" value="ECO:0007669"/>
    <property type="project" value="UniProtKB-SubCell"/>
</dbReference>
<feature type="compositionally biased region" description="Polar residues" evidence="12">
    <location>
        <begin position="579"/>
        <end position="593"/>
    </location>
</feature>
<dbReference type="Proteomes" id="UP000812966">
    <property type="component" value="Unassembled WGS sequence"/>
</dbReference>
<evidence type="ECO:0000259" key="13">
    <source>
        <dbReference type="Pfam" id="PF01180"/>
    </source>
</evidence>
<evidence type="ECO:0000256" key="5">
    <source>
        <dbReference type="ARBA" id="ARBA00017599"/>
    </source>
</evidence>
<dbReference type="AlphaFoldDB" id="A0A8K0NL11"/>
<dbReference type="InterPro" id="IPR005720">
    <property type="entry name" value="Dihydroorotate_DH_cat"/>
</dbReference>
<feature type="compositionally biased region" description="Basic and acidic residues" evidence="12">
    <location>
        <begin position="598"/>
        <end position="607"/>
    </location>
</feature>
<dbReference type="EMBL" id="JABELV010000168">
    <property type="protein sequence ID" value="KAG7528777.1"/>
    <property type="molecule type" value="Genomic_DNA"/>
</dbReference>
<evidence type="ECO:0000256" key="12">
    <source>
        <dbReference type="SAM" id="MobiDB-lite"/>
    </source>
</evidence>
<comment type="subcellular location">
    <subcellularLocation>
        <location evidence="1">Membrane</location>
    </subcellularLocation>
    <subcellularLocation>
        <location evidence="11">Mitochondrion inner membrane</location>
        <topology evidence="11">Single-pass membrane protein</topology>
    </subcellularLocation>
</comment>
<dbReference type="Gene3D" id="3.20.20.70">
    <property type="entry name" value="Aldolase class I"/>
    <property type="match status" value="1"/>
</dbReference>
<dbReference type="PROSITE" id="PS00911">
    <property type="entry name" value="DHODEHASE_1"/>
    <property type="match status" value="1"/>
</dbReference>
<evidence type="ECO:0000313" key="14">
    <source>
        <dbReference type="EMBL" id="KAG7528777.1"/>
    </source>
</evidence>
<comment type="cofactor">
    <cofactor evidence="11">
        <name>FMN</name>
        <dbReference type="ChEBI" id="CHEBI:58210"/>
    </cofactor>
    <text evidence="11">Binds 1 FMN per subunit.</text>
</comment>
<name>A0A8K0NL11_9TREE</name>
<proteinExistence type="inferred from homology"/>
<dbReference type="PANTHER" id="PTHR48109:SF4">
    <property type="entry name" value="DIHYDROOROTATE DEHYDROGENASE (QUINONE), MITOCHONDRIAL"/>
    <property type="match status" value="1"/>
</dbReference>
<dbReference type="SUPFAM" id="SSF51395">
    <property type="entry name" value="FMN-linked oxidoreductases"/>
    <property type="match status" value="1"/>
</dbReference>
<dbReference type="GO" id="GO:0106430">
    <property type="term" value="F:dihydroorotate dehydrogenase (quinone) activity"/>
    <property type="evidence" value="ECO:0007669"/>
    <property type="project" value="UniProtKB-EC"/>
</dbReference>
<feature type="domain" description="Dihydroorotate dehydrogenase catalytic" evidence="13">
    <location>
        <begin position="105"/>
        <end position="436"/>
    </location>
</feature>
<dbReference type="CDD" id="cd04738">
    <property type="entry name" value="DHOD_2_like"/>
    <property type="match status" value="1"/>
</dbReference>
<evidence type="ECO:0000256" key="7">
    <source>
        <dbReference type="ARBA" id="ARBA00022643"/>
    </source>
</evidence>
<protein>
    <recommendedName>
        <fullName evidence="5 11">Dihydroorotate dehydrogenase (quinone), mitochondrial</fullName>
        <shortName evidence="11">DHOdehase</shortName>
        <ecNumber evidence="4 11">1.3.5.2</ecNumber>
    </recommendedName>
</protein>
<feature type="region of interest" description="Disordered" evidence="12">
    <location>
        <begin position="561"/>
        <end position="607"/>
    </location>
</feature>
<comment type="caution">
    <text evidence="14">The sequence shown here is derived from an EMBL/GenBank/DDBJ whole genome shotgun (WGS) entry which is preliminary data.</text>
</comment>
<keyword evidence="9 11" id="KW-0472">Membrane</keyword>
<dbReference type="UniPathway" id="UPA00070">
    <property type="reaction ID" value="UER00946"/>
</dbReference>
<comment type="pathway">
    <text evidence="2 11">Pyrimidine metabolism; UMP biosynthesis via de novo pathway; orotate from (S)-dihydroorotate (quinone route): step 1/1.</text>
</comment>
<gene>
    <name evidence="14" type="ORF">FFLO_05946</name>
</gene>
<reference evidence="14" key="1">
    <citation type="submission" date="2020-04" db="EMBL/GenBank/DDBJ databases">
        <title>Analysis of mating type loci in Filobasidium floriforme.</title>
        <authorList>
            <person name="Nowrousian M."/>
        </authorList>
    </citation>
    <scope>NUCLEOTIDE SEQUENCE</scope>
    <source>
        <strain evidence="14">CBS 6242</strain>
    </source>
</reference>
<keyword evidence="6 11" id="KW-0285">Flavoprotein</keyword>
<dbReference type="InterPro" id="IPR013785">
    <property type="entry name" value="Aldolase_TIM"/>
</dbReference>
<evidence type="ECO:0000256" key="11">
    <source>
        <dbReference type="RuleBase" id="RU361255"/>
    </source>
</evidence>
<dbReference type="GO" id="GO:0006207">
    <property type="term" value="P:'de novo' pyrimidine nucleobase biosynthetic process"/>
    <property type="evidence" value="ECO:0007669"/>
    <property type="project" value="InterPro"/>
</dbReference>
<keyword evidence="7 11" id="KW-0288">FMN</keyword>
<feature type="region of interest" description="Disordered" evidence="12">
    <location>
        <begin position="513"/>
        <end position="532"/>
    </location>
</feature>
<evidence type="ECO:0000256" key="1">
    <source>
        <dbReference type="ARBA" id="ARBA00004370"/>
    </source>
</evidence>
<keyword evidence="8 11" id="KW-0560">Oxidoreductase</keyword>
<evidence type="ECO:0000256" key="10">
    <source>
        <dbReference type="ARBA" id="ARBA00048639"/>
    </source>
</evidence>
<dbReference type="PROSITE" id="PS00912">
    <property type="entry name" value="DHODEHASE_2"/>
    <property type="match status" value="1"/>
</dbReference>
<evidence type="ECO:0000256" key="6">
    <source>
        <dbReference type="ARBA" id="ARBA00022630"/>
    </source>
</evidence>
<dbReference type="InterPro" id="IPR001295">
    <property type="entry name" value="Dihydroorotate_DH_CS"/>
</dbReference>
<evidence type="ECO:0000256" key="3">
    <source>
        <dbReference type="ARBA" id="ARBA00005359"/>
    </source>
</evidence>
<dbReference type="GO" id="GO:0044205">
    <property type="term" value="P:'de novo' UMP biosynthetic process"/>
    <property type="evidence" value="ECO:0007669"/>
    <property type="project" value="UniProtKB-UniPathway"/>
</dbReference>
<dbReference type="NCBIfam" id="TIGR01036">
    <property type="entry name" value="pyrD_sub2"/>
    <property type="match status" value="1"/>
</dbReference>
<evidence type="ECO:0000256" key="2">
    <source>
        <dbReference type="ARBA" id="ARBA00005161"/>
    </source>
</evidence>
<keyword evidence="11" id="KW-1133">Transmembrane helix</keyword>
<keyword evidence="11" id="KW-0496">Mitochondrion</keyword>
<feature type="transmembrane region" description="Helical" evidence="11">
    <location>
        <begin position="36"/>
        <end position="53"/>
    </location>
</feature>
<dbReference type="PANTHER" id="PTHR48109">
    <property type="entry name" value="DIHYDROOROTATE DEHYDROGENASE (QUINONE), MITOCHONDRIAL-RELATED"/>
    <property type="match status" value="1"/>
</dbReference>
<dbReference type="InterPro" id="IPR005719">
    <property type="entry name" value="Dihydroorotate_DH_2"/>
</dbReference>
<accession>A0A8K0NL11</accession>
<dbReference type="InterPro" id="IPR050074">
    <property type="entry name" value="DHO_dehydrogenase"/>
</dbReference>
<organism evidence="14 15">
    <name type="scientific">Filobasidium floriforme</name>
    <dbReference type="NCBI Taxonomy" id="5210"/>
    <lineage>
        <taxon>Eukaryota</taxon>
        <taxon>Fungi</taxon>
        <taxon>Dikarya</taxon>
        <taxon>Basidiomycota</taxon>
        <taxon>Agaricomycotina</taxon>
        <taxon>Tremellomycetes</taxon>
        <taxon>Filobasidiales</taxon>
        <taxon>Filobasidiaceae</taxon>
        <taxon>Filobasidium</taxon>
    </lineage>
</organism>
<dbReference type="Pfam" id="PF01180">
    <property type="entry name" value="DHO_dh"/>
    <property type="match status" value="1"/>
</dbReference>
<keyword evidence="11" id="KW-0999">Mitochondrion inner membrane</keyword>
<sequence>MYRNARPAVHAAAAASRSIVARRHASTQTSPIRRSLGTLTLVGGSVALIAYYYDSRSLLHEHLIMPVVRSVTDAEESHRLAVRMLSMGGWARPKDKVADDERLGAMLWDKRLDNPVGVAAGFDKDAEAIDGLFDLGFGYVEVGSVTPEPQPGNPKPRFFRLPEDSAVINRYGFNSSGHRQTLHRLQTRLRLYAESHPSEFPGYNPSDPLAYRELVHNLPEGLPKSLRPGRLLAVNLGKNKTSKADDHEDYVKGVKMLGPYADVIVVNVSSPNTPGLRGLQRGESLFDLLSQVVTARDSLPSSRKQDRAKVVVKIAPDLEEEEIEGIARAVRQSGVEGVIVSNTTVKRDGLGLISAHQNETGGLSGPPVKPLAILALKTLRPLLPPSIPIIGCGGITTGEDALDYAKAGASIVQAYTAFGYKGVGFARGIKDELVDSLNKNNLGGDSSWAGVVKQSTDAWAKGVEEVGKDLVKLGERIRSRESRIPWEDIVAERGMGGAQQKAQGESKAKAIPFGETGGSNVSSKDSPFAPVSAQGEGVVPAVTRQLTDFLGRAQAVVGQGHVRSVGTSSTPSSTGTGTAPTLNQTVESGSGVQESEPEDTRPAIQRESRQLAWVNEVTRGNRRMV</sequence>
<comment type="similarity">
    <text evidence="3 11">Belongs to the dihydroorotate dehydrogenase family. Type 2 subfamily.</text>
</comment>
<feature type="compositionally biased region" description="Low complexity" evidence="12">
    <location>
        <begin position="564"/>
        <end position="578"/>
    </location>
</feature>
<dbReference type="EC" id="1.3.5.2" evidence="4 11"/>